<accession>A0A1R4K4V3</accession>
<dbReference type="Proteomes" id="UP000196320">
    <property type="component" value="Unassembled WGS sequence"/>
</dbReference>
<dbReference type="AlphaFoldDB" id="A0A1R4K4V3"/>
<dbReference type="RefSeq" id="WP_087132177.1">
    <property type="nucleotide sequence ID" value="NZ_FUKO01000023.1"/>
</dbReference>
<protein>
    <recommendedName>
        <fullName evidence="4">Protoporphyrinogen oxidase</fullName>
    </recommendedName>
</protein>
<feature type="compositionally biased region" description="Low complexity" evidence="1">
    <location>
        <begin position="113"/>
        <end position="161"/>
    </location>
</feature>
<organism evidence="2 3">
    <name type="scientific">Microbacterium esteraromaticum</name>
    <dbReference type="NCBI Taxonomy" id="57043"/>
    <lineage>
        <taxon>Bacteria</taxon>
        <taxon>Bacillati</taxon>
        <taxon>Actinomycetota</taxon>
        <taxon>Actinomycetes</taxon>
        <taxon>Micrococcales</taxon>
        <taxon>Microbacteriaceae</taxon>
        <taxon>Microbacterium</taxon>
    </lineage>
</organism>
<keyword evidence="3" id="KW-1185">Reference proteome</keyword>
<evidence type="ECO:0000256" key="1">
    <source>
        <dbReference type="SAM" id="MobiDB-lite"/>
    </source>
</evidence>
<sequence>MKGKIGLVVGLGAGYVLGTRAGRARYEQIKTQWLKVWHLDPVQHQVVRVQDFAKAQAAAVPGALWNGAVKVVKAAANSTGAPGERLETAVDATKDAAGDVADAVKDAAKDAAESTAATNSASTGSSSNSATTKKPAAKTASSSSKTASKASSKSTPKKSGA</sequence>
<proteinExistence type="predicted"/>
<reference evidence="2 3" key="1">
    <citation type="submission" date="2017-02" db="EMBL/GenBank/DDBJ databases">
        <authorList>
            <person name="Peterson S.W."/>
        </authorList>
    </citation>
    <scope>NUCLEOTIDE SEQUENCE [LARGE SCALE GENOMIC DNA]</scope>
    <source>
        <strain evidence="2 3">B Mb 05.01</strain>
    </source>
</reference>
<gene>
    <name evidence="2" type="ORF">FM104_10460</name>
</gene>
<evidence type="ECO:0000313" key="2">
    <source>
        <dbReference type="EMBL" id="SJN39347.1"/>
    </source>
</evidence>
<evidence type="ECO:0000313" key="3">
    <source>
        <dbReference type="Proteomes" id="UP000196320"/>
    </source>
</evidence>
<dbReference type="EMBL" id="FUKO01000023">
    <property type="protein sequence ID" value="SJN39347.1"/>
    <property type="molecule type" value="Genomic_DNA"/>
</dbReference>
<feature type="region of interest" description="Disordered" evidence="1">
    <location>
        <begin position="104"/>
        <end position="161"/>
    </location>
</feature>
<name>A0A1R4K4V3_9MICO</name>
<dbReference type="OrthoDB" id="5125216at2"/>
<evidence type="ECO:0008006" key="4">
    <source>
        <dbReference type="Google" id="ProtNLM"/>
    </source>
</evidence>